<reference evidence="1" key="1">
    <citation type="submission" date="2020-05" db="UniProtKB">
        <authorList>
            <consortium name="EnsemblMetazoa"/>
        </authorList>
    </citation>
    <scope>IDENTIFICATION</scope>
    <source>
        <strain evidence="1">TTRI</strain>
    </source>
</reference>
<dbReference type="AlphaFoldDB" id="A0A1A9UJB2"/>
<keyword evidence="2" id="KW-1185">Reference proteome</keyword>
<name>A0A1A9UJB2_GLOAU</name>
<protein>
    <submittedName>
        <fullName evidence="1">Uncharacterized protein</fullName>
    </submittedName>
</protein>
<dbReference type="Proteomes" id="UP000078200">
    <property type="component" value="Unassembled WGS sequence"/>
</dbReference>
<evidence type="ECO:0000313" key="1">
    <source>
        <dbReference type="EnsemblMetazoa" id="GAUT006652-PA"/>
    </source>
</evidence>
<accession>A0A1A9UJB2</accession>
<organism evidence="1 2">
    <name type="scientific">Glossina austeni</name>
    <name type="common">Savannah tsetse fly</name>
    <dbReference type="NCBI Taxonomy" id="7395"/>
    <lineage>
        <taxon>Eukaryota</taxon>
        <taxon>Metazoa</taxon>
        <taxon>Ecdysozoa</taxon>
        <taxon>Arthropoda</taxon>
        <taxon>Hexapoda</taxon>
        <taxon>Insecta</taxon>
        <taxon>Pterygota</taxon>
        <taxon>Neoptera</taxon>
        <taxon>Endopterygota</taxon>
        <taxon>Diptera</taxon>
        <taxon>Brachycera</taxon>
        <taxon>Muscomorpha</taxon>
        <taxon>Hippoboscoidea</taxon>
        <taxon>Glossinidae</taxon>
        <taxon>Glossina</taxon>
    </lineage>
</organism>
<sequence>MFCLPSSQQCLVPIPGFQQLSISDHSAKAIYLDAYLEHPPRYANMHAKKRQEGVANATNSLSTFAFGSISIISTHQQDALSATSEENIDSNQTSLQSINQFIAFPLKAKAPKRTSLSIHFQYCHQLDGLDGLRRNSGQDVVSLHHCLLLTSSSSESLLLSERDGCRWRSPLADRHIGVGCPNDAILHQISLRKEIDNLPNRDIAQLRQQYSSPIPGLRLFSKFEACAIITQTVKINGPPQAYRERDLNSIRLGRQKLILYLLYHINNDSATFKTCAVLVVAFLIDY</sequence>
<proteinExistence type="predicted"/>
<dbReference type="VEuPathDB" id="VectorBase:GAUT006652"/>
<evidence type="ECO:0000313" key="2">
    <source>
        <dbReference type="Proteomes" id="UP000078200"/>
    </source>
</evidence>
<dbReference type="EnsemblMetazoa" id="GAUT006652-RA">
    <property type="protein sequence ID" value="GAUT006652-PA"/>
    <property type="gene ID" value="GAUT006652"/>
</dbReference>